<evidence type="ECO:0000313" key="7">
    <source>
        <dbReference type="EMBL" id="CEF41181.1"/>
    </source>
</evidence>
<feature type="transmembrane region" description="Helical" evidence="5">
    <location>
        <begin position="484"/>
        <end position="501"/>
    </location>
</feature>
<dbReference type="EMBL" id="LN606600">
    <property type="protein sequence ID" value="CEF41181.1"/>
    <property type="molecule type" value="Genomic_DNA"/>
</dbReference>
<evidence type="ECO:0000313" key="8">
    <source>
        <dbReference type="Proteomes" id="UP000056109"/>
    </source>
</evidence>
<feature type="domain" description="Integral membrane bound transporter" evidence="6">
    <location>
        <begin position="421"/>
        <end position="549"/>
    </location>
</feature>
<evidence type="ECO:0000256" key="4">
    <source>
        <dbReference type="ARBA" id="ARBA00023136"/>
    </source>
</evidence>
<feature type="transmembrane region" description="Helical" evidence="5">
    <location>
        <begin position="540"/>
        <end position="558"/>
    </location>
</feature>
<dbReference type="Pfam" id="PF13515">
    <property type="entry name" value="FUSC_2"/>
    <property type="match status" value="1"/>
</dbReference>
<name>A0A0U5FN51_9PROT</name>
<reference evidence="8" key="1">
    <citation type="submission" date="2014-09" db="EMBL/GenBank/DDBJ databases">
        <authorList>
            <person name="Illeghems K.G."/>
        </authorList>
    </citation>
    <scope>NUCLEOTIDE SEQUENCE [LARGE SCALE GENOMIC DNA]</scope>
    <source>
        <strain evidence="8">108B</strain>
    </source>
</reference>
<keyword evidence="2 5" id="KW-0812">Transmembrane</keyword>
<feature type="transmembrane region" description="Helical" evidence="5">
    <location>
        <begin position="424"/>
        <end position="446"/>
    </location>
</feature>
<accession>A0A0U5FN51</accession>
<sequence>MWKVLAGACSLPIPQELGLPCLWCPARWIGCMWRSVSRSESSWKRQTPACSVWEPRPQSRSAMALPVPDTLHLTLARFWRLVCDPAPGRLGYSLRMTCACTVVILICEIWQVPESALPAFVTLALWQKDRVTNVVAGIAVNLLFAVVIFLMFGLVHLTLDHPLNLVAATALLSLGFFFLGSASKLKPVAYMLALIVVYALIAIDQAPIGELATRALLYADLFILIPGGVMVVLGALICPSPKTLLTQAIAARLRLSAHLLQYPDALAQEQATAMLREGAGTMLKSLKMAKLEKLWRTQDLQCLHHALYSSVATLALAHAASRETTPLQPQPSLIQTLSEMAAIFEKGDYPTDITMPVVFGASPAVHSLASLLSTFTTPPQSNKPQAAEKDESGPSGFFFPDAFTNPEHVRFAVKGTAAVMLCYFLFKVLAWPGIHTCVITCFIVALPTMGEMISKLTLRISGALVGGAMGIGSLIVLMPHLQNSAAFLAMMAVGSLLACWIKTGDERIAYAGLQIGLAFFLSDLKGYGPTTDMTTARDRIIGILLGNFLTYAVFTSIWPTSAYDKIKDTLKTVLHALHALCSATTPAEQLVHAAAAQAALGTAERTICGRTCPICNPTTP</sequence>
<feature type="transmembrane region" description="Helical" evidence="5">
    <location>
        <begin position="187"/>
        <end position="203"/>
    </location>
</feature>
<dbReference type="Proteomes" id="UP000056109">
    <property type="component" value="Chromosome I"/>
</dbReference>
<evidence type="ECO:0000256" key="1">
    <source>
        <dbReference type="ARBA" id="ARBA00004141"/>
    </source>
</evidence>
<dbReference type="PANTHER" id="PTHR47804">
    <property type="entry name" value="60S RIBOSOMAL PROTEIN L19"/>
    <property type="match status" value="1"/>
</dbReference>
<feature type="transmembrane region" description="Helical" evidence="5">
    <location>
        <begin position="458"/>
        <end position="478"/>
    </location>
</feature>
<evidence type="ECO:0000256" key="2">
    <source>
        <dbReference type="ARBA" id="ARBA00022692"/>
    </source>
</evidence>
<evidence type="ECO:0000256" key="3">
    <source>
        <dbReference type="ARBA" id="ARBA00022989"/>
    </source>
</evidence>
<dbReference type="PANTHER" id="PTHR47804:SF3">
    <property type="entry name" value="PROTEIN BRE4"/>
    <property type="match status" value="1"/>
</dbReference>
<keyword evidence="3 5" id="KW-1133">Transmembrane helix</keyword>
<gene>
    <name evidence="7" type="primary">mdtO</name>
    <name evidence="7" type="ORF">ASN_1853</name>
</gene>
<evidence type="ECO:0000259" key="6">
    <source>
        <dbReference type="Pfam" id="PF13515"/>
    </source>
</evidence>
<keyword evidence="4 5" id="KW-0472">Membrane</keyword>
<organism evidence="7 8">
    <name type="scientific">Acetobacter senegalensis</name>
    <dbReference type="NCBI Taxonomy" id="446692"/>
    <lineage>
        <taxon>Bacteria</taxon>
        <taxon>Pseudomonadati</taxon>
        <taxon>Pseudomonadota</taxon>
        <taxon>Alphaproteobacteria</taxon>
        <taxon>Acetobacterales</taxon>
        <taxon>Acetobacteraceae</taxon>
        <taxon>Acetobacter</taxon>
    </lineage>
</organism>
<keyword evidence="8" id="KW-1185">Reference proteome</keyword>
<comment type="subcellular location">
    <subcellularLocation>
        <location evidence="1">Membrane</location>
        <topology evidence="1">Multi-pass membrane protein</topology>
    </subcellularLocation>
</comment>
<dbReference type="PATRIC" id="fig|446692.3.peg.1901"/>
<feature type="transmembrane region" description="Helical" evidence="5">
    <location>
        <begin position="162"/>
        <end position="181"/>
    </location>
</feature>
<dbReference type="InterPro" id="IPR049453">
    <property type="entry name" value="Memb_transporter_dom"/>
</dbReference>
<protein>
    <submittedName>
        <fullName evidence="7">Putative multidrug resistance protein MdtO</fullName>
    </submittedName>
</protein>
<feature type="transmembrane region" description="Helical" evidence="5">
    <location>
        <begin position="508"/>
        <end position="528"/>
    </location>
</feature>
<dbReference type="AlphaFoldDB" id="A0A0U5FN51"/>
<proteinExistence type="predicted"/>
<dbReference type="InterPro" id="IPR052430">
    <property type="entry name" value="IVT-Associated"/>
</dbReference>
<feature type="transmembrane region" description="Helical" evidence="5">
    <location>
        <begin position="133"/>
        <end position="155"/>
    </location>
</feature>
<dbReference type="GO" id="GO:0016020">
    <property type="term" value="C:membrane"/>
    <property type="evidence" value="ECO:0007669"/>
    <property type="project" value="UniProtKB-SubCell"/>
</dbReference>
<dbReference type="KEGG" id="asz:ASN_1853"/>
<feature type="transmembrane region" description="Helical" evidence="5">
    <location>
        <begin position="215"/>
        <end position="237"/>
    </location>
</feature>
<evidence type="ECO:0000256" key="5">
    <source>
        <dbReference type="SAM" id="Phobius"/>
    </source>
</evidence>